<feature type="domain" description="TLC" evidence="7">
    <location>
        <begin position="63"/>
        <end position="265"/>
    </location>
</feature>
<dbReference type="PROSITE" id="PS50922">
    <property type="entry name" value="TLC"/>
    <property type="match status" value="1"/>
</dbReference>
<keyword evidence="4 5" id="KW-0472">Membrane</keyword>
<organism evidence="8 9">
    <name type="scientific">Zygotorulaspora mrakii</name>
    <name type="common">Zygosaccharomyces mrakii</name>
    <dbReference type="NCBI Taxonomy" id="42260"/>
    <lineage>
        <taxon>Eukaryota</taxon>
        <taxon>Fungi</taxon>
        <taxon>Dikarya</taxon>
        <taxon>Ascomycota</taxon>
        <taxon>Saccharomycotina</taxon>
        <taxon>Saccharomycetes</taxon>
        <taxon>Saccharomycetales</taxon>
        <taxon>Saccharomycetaceae</taxon>
        <taxon>Zygotorulaspora</taxon>
    </lineage>
</organism>
<comment type="subcellular location">
    <subcellularLocation>
        <location evidence="1">Membrane</location>
        <topology evidence="1">Multi-pass membrane protein</topology>
    </subcellularLocation>
</comment>
<evidence type="ECO:0000256" key="4">
    <source>
        <dbReference type="ARBA" id="ARBA00023136"/>
    </source>
</evidence>
<protein>
    <recommendedName>
        <fullName evidence="7">TLC domain-containing protein</fullName>
    </recommendedName>
</protein>
<dbReference type="KEGG" id="zmk:HG535_0C00580"/>
<evidence type="ECO:0000313" key="8">
    <source>
        <dbReference type="EMBL" id="QLG71709.1"/>
    </source>
</evidence>
<reference evidence="8 9" key="1">
    <citation type="submission" date="2020-07" db="EMBL/GenBank/DDBJ databases">
        <title>The yeast mating-type switching endonuclease HO is a domesticated member of an unorthodox homing genetic element family.</title>
        <authorList>
            <person name="Coughlan A.Y."/>
            <person name="Lombardi L."/>
            <person name="Braun-Galleani S."/>
            <person name="Martos A.R."/>
            <person name="Galeote V."/>
            <person name="Bigey F."/>
            <person name="Dequin S."/>
            <person name="Byrne K.P."/>
            <person name="Wolfe K.H."/>
        </authorList>
    </citation>
    <scope>NUCLEOTIDE SEQUENCE [LARGE SCALE GENOMIC DNA]</scope>
    <source>
        <strain evidence="8 9">NRRL Y-6702</strain>
    </source>
</reference>
<dbReference type="PANTHER" id="PTHR13439">
    <property type="entry name" value="CT120 PROTEIN"/>
    <property type="match status" value="1"/>
</dbReference>
<feature type="transmembrane region" description="Helical" evidence="6">
    <location>
        <begin position="232"/>
        <end position="253"/>
    </location>
</feature>
<sequence>MVLLEKDPFLKFSIFPNSDNLYLLHLHEIIGSFVFYQVVNAYIAPWLNKAIFKSHYTSIDDEKVRVNFDIHTVFNIQCLISFYTIAPILLLPVGLDIVMYHDELCSMVSALTMGYFLWDCYICVKHFKLYGFEFLAHALSSLYVFTVSLRPFCQPWVGKFLLFEASTPFVNTNFFIAQMSRGSTDAVVPPWFNMLNGLLLLVTFFSVRILWGFTAVTLLMRQMWKSRHQLPLVQSMILLVLNVGLNTLNIVWFKKMLKLAKKMMGGSSKVSKMA</sequence>
<dbReference type="GO" id="GO:0055088">
    <property type="term" value="P:lipid homeostasis"/>
    <property type="evidence" value="ECO:0007669"/>
    <property type="project" value="TreeGrafter"/>
</dbReference>
<accession>A0A7H9B170</accession>
<keyword evidence="3 6" id="KW-1133">Transmembrane helix</keyword>
<dbReference type="AlphaFoldDB" id="A0A7H9B170"/>
<evidence type="ECO:0000313" key="9">
    <source>
        <dbReference type="Proteomes" id="UP000509704"/>
    </source>
</evidence>
<evidence type="ECO:0000256" key="2">
    <source>
        <dbReference type="ARBA" id="ARBA00022692"/>
    </source>
</evidence>
<dbReference type="SMART" id="SM00724">
    <property type="entry name" value="TLC"/>
    <property type="match status" value="1"/>
</dbReference>
<evidence type="ECO:0000256" key="5">
    <source>
        <dbReference type="PROSITE-ProRule" id="PRU00205"/>
    </source>
</evidence>
<proteinExistence type="predicted"/>
<dbReference type="RefSeq" id="XP_037143437.1">
    <property type="nucleotide sequence ID" value="XM_037287542.1"/>
</dbReference>
<gene>
    <name evidence="8" type="ORF">HG535_0C00580</name>
</gene>
<dbReference type="GO" id="GO:0005783">
    <property type="term" value="C:endoplasmic reticulum"/>
    <property type="evidence" value="ECO:0007669"/>
    <property type="project" value="TreeGrafter"/>
</dbReference>
<dbReference type="GO" id="GO:0016020">
    <property type="term" value="C:membrane"/>
    <property type="evidence" value="ECO:0007669"/>
    <property type="project" value="UniProtKB-SubCell"/>
</dbReference>
<dbReference type="InterPro" id="IPR006634">
    <property type="entry name" value="TLC-dom"/>
</dbReference>
<feature type="transmembrane region" description="Helical" evidence="6">
    <location>
        <begin position="97"/>
        <end position="118"/>
    </location>
</feature>
<keyword evidence="9" id="KW-1185">Reference proteome</keyword>
<dbReference type="InterPro" id="IPR050846">
    <property type="entry name" value="TLCD"/>
</dbReference>
<dbReference type="PANTHER" id="PTHR13439:SF0">
    <property type="entry name" value="TOPOISOMERASE I DAMAGE AFFECTED PROTEIN 4"/>
    <property type="match status" value="1"/>
</dbReference>
<evidence type="ECO:0000256" key="3">
    <source>
        <dbReference type="ARBA" id="ARBA00022989"/>
    </source>
</evidence>
<feature type="transmembrane region" description="Helical" evidence="6">
    <location>
        <begin position="68"/>
        <end position="91"/>
    </location>
</feature>
<dbReference type="EMBL" id="CP058606">
    <property type="protein sequence ID" value="QLG71709.1"/>
    <property type="molecule type" value="Genomic_DNA"/>
</dbReference>
<evidence type="ECO:0000259" key="7">
    <source>
        <dbReference type="PROSITE" id="PS50922"/>
    </source>
</evidence>
<name>A0A7H9B170_ZYGMR</name>
<dbReference type="OrthoDB" id="10266980at2759"/>
<keyword evidence="2 5" id="KW-0812">Transmembrane</keyword>
<feature type="transmembrane region" description="Helical" evidence="6">
    <location>
        <begin position="29"/>
        <end position="47"/>
    </location>
</feature>
<feature type="transmembrane region" description="Helical" evidence="6">
    <location>
        <begin position="198"/>
        <end position="220"/>
    </location>
</feature>
<dbReference type="GeneID" id="59235405"/>
<evidence type="ECO:0000256" key="6">
    <source>
        <dbReference type="SAM" id="Phobius"/>
    </source>
</evidence>
<dbReference type="Pfam" id="PF03798">
    <property type="entry name" value="TRAM_LAG1_CLN8"/>
    <property type="match status" value="1"/>
</dbReference>
<evidence type="ECO:0000256" key="1">
    <source>
        <dbReference type="ARBA" id="ARBA00004141"/>
    </source>
</evidence>
<dbReference type="Proteomes" id="UP000509704">
    <property type="component" value="Chromosome 3"/>
</dbReference>